<comment type="caution">
    <text evidence="2">The sequence shown here is derived from an EMBL/GenBank/DDBJ whole genome shotgun (WGS) entry which is preliminary data.</text>
</comment>
<organism evidence="2 3">
    <name type="scientific">Ficus carica</name>
    <name type="common">Common fig</name>
    <dbReference type="NCBI Taxonomy" id="3494"/>
    <lineage>
        <taxon>Eukaryota</taxon>
        <taxon>Viridiplantae</taxon>
        <taxon>Streptophyta</taxon>
        <taxon>Embryophyta</taxon>
        <taxon>Tracheophyta</taxon>
        <taxon>Spermatophyta</taxon>
        <taxon>Magnoliopsida</taxon>
        <taxon>eudicotyledons</taxon>
        <taxon>Gunneridae</taxon>
        <taxon>Pentapetalae</taxon>
        <taxon>rosids</taxon>
        <taxon>fabids</taxon>
        <taxon>Rosales</taxon>
        <taxon>Moraceae</taxon>
        <taxon>Ficeae</taxon>
        <taxon>Ficus</taxon>
    </lineage>
</organism>
<dbReference type="Proteomes" id="UP001187192">
    <property type="component" value="Unassembled WGS sequence"/>
</dbReference>
<name>A0AA88EC66_FICCA</name>
<evidence type="ECO:0000256" key="1">
    <source>
        <dbReference type="SAM" id="MobiDB-lite"/>
    </source>
</evidence>
<accession>A0AA88EC66</accession>
<dbReference type="EMBL" id="BTGU01019250">
    <property type="protein sequence ID" value="GMN72012.1"/>
    <property type="molecule type" value="Genomic_DNA"/>
</dbReference>
<feature type="non-terminal residue" evidence="2">
    <location>
        <position position="145"/>
    </location>
</feature>
<evidence type="ECO:0000313" key="2">
    <source>
        <dbReference type="EMBL" id="GMN72012.1"/>
    </source>
</evidence>
<sequence length="145" mass="16327">MEGKGSLFDIVAPFLEGRGRGNPGVQPPAPSDPTPTLVPVVPETGMPQDAPGHEILPPVPPEIPRLEPPLITDRQRFIELQERFHIYYLGRNEISNLAEFAGRLERAVPIERNIEATLVFDGYHPDRIRLRINEIRGILFTHPTR</sequence>
<protein>
    <submittedName>
        <fullName evidence="2">Uncharacterized protein</fullName>
    </submittedName>
</protein>
<feature type="compositionally biased region" description="Low complexity" evidence="1">
    <location>
        <begin position="34"/>
        <end position="44"/>
    </location>
</feature>
<gene>
    <name evidence="2" type="ORF">TIFTF001_055991</name>
</gene>
<proteinExistence type="predicted"/>
<dbReference type="AlphaFoldDB" id="A0AA88EC66"/>
<reference evidence="2" key="1">
    <citation type="submission" date="2023-07" db="EMBL/GenBank/DDBJ databases">
        <title>draft genome sequence of fig (Ficus carica).</title>
        <authorList>
            <person name="Takahashi T."/>
            <person name="Nishimura K."/>
        </authorList>
    </citation>
    <scope>NUCLEOTIDE SEQUENCE</scope>
</reference>
<feature type="compositionally biased region" description="Pro residues" evidence="1">
    <location>
        <begin position="57"/>
        <end position="67"/>
    </location>
</feature>
<keyword evidence="3" id="KW-1185">Reference proteome</keyword>
<feature type="region of interest" description="Disordered" evidence="1">
    <location>
        <begin position="18"/>
        <end position="67"/>
    </location>
</feature>
<evidence type="ECO:0000313" key="3">
    <source>
        <dbReference type="Proteomes" id="UP001187192"/>
    </source>
</evidence>